<keyword evidence="2" id="KW-1003">Cell membrane</keyword>
<evidence type="ECO:0000256" key="7">
    <source>
        <dbReference type="SAM" id="Phobius"/>
    </source>
</evidence>
<comment type="similarity">
    <text evidence="6">Belongs to the exbB/tolQ family.</text>
</comment>
<keyword evidence="5 7" id="KW-0472">Membrane</keyword>
<dbReference type="OrthoDB" id="3178152at2"/>
<sequence length="193" mass="21030">MVRTLENLMYQVSDLFMAPVLVLLVVLFFYSLYALGGFFMQGVQRSRGTARFRKLLSNGLRSGGDIPKGYPLVALAVEKQDVTKDELDVAALSEMEGVRMVSRIAPMLGLIATMIPMGPALKSLSDGDVQGISENLIVAFSAVIFGLVVASITFFIASTKKKWLAQELVALLPLVEKGIEDTAQEREALREAS</sequence>
<evidence type="ECO:0000313" key="9">
    <source>
        <dbReference type="EMBL" id="TPD59471.1"/>
    </source>
</evidence>
<evidence type="ECO:0000256" key="2">
    <source>
        <dbReference type="ARBA" id="ARBA00022475"/>
    </source>
</evidence>
<dbReference type="Pfam" id="PF01618">
    <property type="entry name" value="MotA_ExbB"/>
    <property type="match status" value="1"/>
</dbReference>
<gene>
    <name evidence="9" type="ORF">FIV46_11820</name>
</gene>
<evidence type="ECO:0000259" key="8">
    <source>
        <dbReference type="Pfam" id="PF01618"/>
    </source>
</evidence>
<keyword evidence="6" id="KW-0653">Protein transport</keyword>
<dbReference type="RefSeq" id="WP_139941134.1">
    <property type="nucleotide sequence ID" value="NZ_JBHSYP010000006.1"/>
</dbReference>
<evidence type="ECO:0000256" key="3">
    <source>
        <dbReference type="ARBA" id="ARBA00022692"/>
    </source>
</evidence>
<feature type="transmembrane region" description="Helical" evidence="7">
    <location>
        <begin position="136"/>
        <end position="157"/>
    </location>
</feature>
<feature type="transmembrane region" description="Helical" evidence="7">
    <location>
        <begin position="20"/>
        <end position="43"/>
    </location>
</feature>
<dbReference type="GO" id="GO:0005886">
    <property type="term" value="C:plasma membrane"/>
    <property type="evidence" value="ECO:0007669"/>
    <property type="project" value="UniProtKB-SubCell"/>
</dbReference>
<dbReference type="Proteomes" id="UP000319148">
    <property type="component" value="Unassembled WGS sequence"/>
</dbReference>
<keyword evidence="4 7" id="KW-1133">Transmembrane helix</keyword>
<evidence type="ECO:0000256" key="6">
    <source>
        <dbReference type="RuleBase" id="RU004057"/>
    </source>
</evidence>
<evidence type="ECO:0000256" key="5">
    <source>
        <dbReference type="ARBA" id="ARBA00023136"/>
    </source>
</evidence>
<dbReference type="InterPro" id="IPR002898">
    <property type="entry name" value="MotA_ExbB_proton_chnl"/>
</dbReference>
<dbReference type="GO" id="GO:0015031">
    <property type="term" value="P:protein transport"/>
    <property type="evidence" value="ECO:0007669"/>
    <property type="project" value="UniProtKB-KW"/>
</dbReference>
<feature type="transmembrane region" description="Helical" evidence="7">
    <location>
        <begin position="104"/>
        <end position="124"/>
    </location>
</feature>
<evidence type="ECO:0000313" key="10">
    <source>
        <dbReference type="Proteomes" id="UP000319148"/>
    </source>
</evidence>
<feature type="domain" description="MotA/TolQ/ExbB proton channel" evidence="8">
    <location>
        <begin position="98"/>
        <end position="169"/>
    </location>
</feature>
<dbReference type="EMBL" id="VFIY01000014">
    <property type="protein sequence ID" value="TPD59471.1"/>
    <property type="molecule type" value="Genomic_DNA"/>
</dbReference>
<organism evidence="9 10">
    <name type="scientific">Emcibacter nanhaiensis</name>
    <dbReference type="NCBI Taxonomy" id="1505037"/>
    <lineage>
        <taxon>Bacteria</taxon>
        <taxon>Pseudomonadati</taxon>
        <taxon>Pseudomonadota</taxon>
        <taxon>Alphaproteobacteria</taxon>
        <taxon>Emcibacterales</taxon>
        <taxon>Emcibacteraceae</taxon>
        <taxon>Emcibacter</taxon>
    </lineage>
</organism>
<accession>A0A501PHH6</accession>
<comment type="caution">
    <text evidence="9">The sequence shown here is derived from an EMBL/GenBank/DDBJ whole genome shotgun (WGS) entry which is preliminary data.</text>
</comment>
<reference evidence="10" key="1">
    <citation type="submission" date="2019-06" db="EMBL/GenBank/DDBJ databases">
        <title>The complete genome of Emcibacter congregatus ZYLT.</title>
        <authorList>
            <person name="Zhao Z."/>
        </authorList>
    </citation>
    <scope>NUCLEOTIDE SEQUENCE [LARGE SCALE GENOMIC DNA]</scope>
    <source>
        <strain evidence="10">MCCC 1A06723</strain>
    </source>
</reference>
<keyword evidence="10" id="KW-1185">Reference proteome</keyword>
<dbReference type="AlphaFoldDB" id="A0A501PHH6"/>
<proteinExistence type="inferred from homology"/>
<keyword evidence="3 7" id="KW-0812">Transmembrane</keyword>
<comment type="subcellular location">
    <subcellularLocation>
        <location evidence="1">Cell membrane</location>
        <topology evidence="1">Multi-pass membrane protein</topology>
    </subcellularLocation>
    <subcellularLocation>
        <location evidence="6">Membrane</location>
        <topology evidence="6">Multi-pass membrane protein</topology>
    </subcellularLocation>
</comment>
<keyword evidence="6" id="KW-0813">Transport</keyword>
<evidence type="ECO:0000256" key="1">
    <source>
        <dbReference type="ARBA" id="ARBA00004651"/>
    </source>
</evidence>
<evidence type="ECO:0000256" key="4">
    <source>
        <dbReference type="ARBA" id="ARBA00022989"/>
    </source>
</evidence>
<protein>
    <recommendedName>
        <fullName evidence="8">MotA/TolQ/ExbB proton channel domain-containing protein</fullName>
    </recommendedName>
</protein>
<name>A0A501PHH6_9PROT</name>